<comment type="caution">
    <text evidence="6">The sequence shown here is derived from an EMBL/GenBank/DDBJ whole genome shotgun (WGS) entry which is preliminary data.</text>
</comment>
<dbReference type="Proteomes" id="UP001157418">
    <property type="component" value="Unassembled WGS sequence"/>
</dbReference>
<dbReference type="GO" id="GO:0012505">
    <property type="term" value="C:endomembrane system"/>
    <property type="evidence" value="ECO:0007669"/>
    <property type="project" value="UniProtKB-SubCell"/>
</dbReference>
<keyword evidence="4" id="KW-0472">Membrane</keyword>
<dbReference type="InterPro" id="IPR013041">
    <property type="entry name" value="Clathrin_app_Ig-like_sf"/>
</dbReference>
<dbReference type="GO" id="GO:0006886">
    <property type="term" value="P:intracellular protein transport"/>
    <property type="evidence" value="ECO:0007669"/>
    <property type="project" value="InterPro"/>
</dbReference>
<dbReference type="InterPro" id="IPR012295">
    <property type="entry name" value="TBP_dom_sf"/>
</dbReference>
<evidence type="ECO:0000256" key="2">
    <source>
        <dbReference type="ARBA" id="ARBA00022448"/>
    </source>
</evidence>
<dbReference type="Gene3D" id="2.60.40.1230">
    <property type="match status" value="1"/>
</dbReference>
<proteinExistence type="predicted"/>
<dbReference type="InterPro" id="IPR008152">
    <property type="entry name" value="Clathrin_a/b/g-adaptin_app_Ig"/>
</dbReference>
<evidence type="ECO:0000259" key="5">
    <source>
        <dbReference type="SMART" id="SM00809"/>
    </source>
</evidence>
<evidence type="ECO:0000313" key="7">
    <source>
        <dbReference type="Proteomes" id="UP001157418"/>
    </source>
</evidence>
<dbReference type="AlphaFoldDB" id="A0AAU9NT80"/>
<reference evidence="6 7" key="1">
    <citation type="submission" date="2022-01" db="EMBL/GenBank/DDBJ databases">
        <authorList>
            <person name="Xiong W."/>
            <person name="Schranz E."/>
        </authorList>
    </citation>
    <scope>NUCLEOTIDE SEQUENCE [LARGE SCALE GENOMIC DNA]</scope>
</reference>
<gene>
    <name evidence="6" type="ORF">LVIROSA_LOCUS27199</name>
</gene>
<dbReference type="InterPro" id="IPR050840">
    <property type="entry name" value="Adaptor_Complx_Large_Subunit"/>
</dbReference>
<evidence type="ECO:0000313" key="6">
    <source>
        <dbReference type="EMBL" id="CAH1441113.1"/>
    </source>
</evidence>
<keyword evidence="7" id="KW-1185">Reference proteome</keyword>
<evidence type="ECO:0000256" key="3">
    <source>
        <dbReference type="ARBA" id="ARBA00022927"/>
    </source>
</evidence>
<dbReference type="SMART" id="SM00809">
    <property type="entry name" value="Alpha_adaptinC2"/>
    <property type="match status" value="1"/>
</dbReference>
<dbReference type="InterPro" id="IPR003164">
    <property type="entry name" value="Clathrin_a-adaptin_app_sub_C"/>
</dbReference>
<accession>A0AAU9NT80</accession>
<protein>
    <recommendedName>
        <fullName evidence="5">Clathrin adaptor alpha/beta/gamma-adaptin appendage Ig-like subdomain domain-containing protein</fullName>
    </recommendedName>
</protein>
<organism evidence="6 7">
    <name type="scientific">Lactuca virosa</name>
    <dbReference type="NCBI Taxonomy" id="75947"/>
    <lineage>
        <taxon>Eukaryota</taxon>
        <taxon>Viridiplantae</taxon>
        <taxon>Streptophyta</taxon>
        <taxon>Embryophyta</taxon>
        <taxon>Tracheophyta</taxon>
        <taxon>Spermatophyta</taxon>
        <taxon>Magnoliopsida</taxon>
        <taxon>eudicotyledons</taxon>
        <taxon>Gunneridae</taxon>
        <taxon>Pentapetalae</taxon>
        <taxon>asterids</taxon>
        <taxon>campanulids</taxon>
        <taxon>Asterales</taxon>
        <taxon>Asteraceae</taxon>
        <taxon>Cichorioideae</taxon>
        <taxon>Cichorieae</taxon>
        <taxon>Lactucinae</taxon>
        <taxon>Lactuca</taxon>
    </lineage>
</organism>
<feature type="domain" description="Clathrin adaptor alpha/beta/gamma-adaptin appendage Ig-like subdomain" evidence="5">
    <location>
        <begin position="215"/>
        <end position="325"/>
    </location>
</feature>
<dbReference type="Pfam" id="PF02883">
    <property type="entry name" value="Alpha_adaptinC2"/>
    <property type="match status" value="1"/>
</dbReference>
<dbReference type="InterPro" id="IPR009028">
    <property type="entry name" value="Coatomer/calthrin_app_sub_C"/>
</dbReference>
<dbReference type="GO" id="GO:0030131">
    <property type="term" value="C:clathrin adaptor complex"/>
    <property type="evidence" value="ECO:0007669"/>
    <property type="project" value="InterPro"/>
</dbReference>
<comment type="subcellular location">
    <subcellularLocation>
        <location evidence="1">Endomembrane system</location>
    </subcellularLocation>
</comment>
<dbReference type="EMBL" id="CAKMRJ010005412">
    <property type="protein sequence ID" value="CAH1441113.1"/>
    <property type="molecule type" value="Genomic_DNA"/>
</dbReference>
<evidence type="ECO:0000256" key="4">
    <source>
        <dbReference type="ARBA" id="ARBA00023136"/>
    </source>
</evidence>
<sequence>MVGGIVIPLVIEDLPGVSVPQEHNSVSDDAVALAPVGYKVNNRLRFTALLKEFLNPIKVSAEEFFSEWRLLARPLKLQEVVKGVNLMALEEITKLFDSLRLMVCPGLDPNANNLVASTDFYSKDIGAMLCLIRIETDPTDRTQLRMTVASRNPTLTFQLKEFIKKYVVRIDTAAKQPPRPLPTSPGGPSIALAGAPVGDQDITVKPIRDIAEGFYALCLKDMGVLYEDPYIQIGIKAEWQKHYGRIVLFLGNKNASAPLESVHVVILPPPHLKLEFSLVPETIPPRAQVQCPLEVINLNPSCEVAVLDFSYKFQKKLVINRLRLPTVLNKFLNPIQVSVENFFSQWRSLAGPLKLQQVVRGVRPISLEEMANLFNSLRLMVCPGLDISANNIVASTTFYSQSTGAMLCLVRIETDPADRTQIRMTVASKNPTLTFELKEFIKEHLVMIPTVTKQPPQPQPTMPPQIVEL</sequence>
<dbReference type="Gene3D" id="3.30.310.10">
    <property type="entry name" value="TATA-Binding Protein"/>
    <property type="match status" value="2"/>
</dbReference>
<evidence type="ECO:0000256" key="1">
    <source>
        <dbReference type="ARBA" id="ARBA00004308"/>
    </source>
</evidence>
<dbReference type="SUPFAM" id="SSF55711">
    <property type="entry name" value="Subdomain of clathrin and coatomer appendage domain"/>
    <property type="match status" value="2"/>
</dbReference>
<dbReference type="SUPFAM" id="SSF49348">
    <property type="entry name" value="Clathrin adaptor appendage domain"/>
    <property type="match status" value="1"/>
</dbReference>
<name>A0AAU9NT80_9ASTR</name>
<dbReference type="PANTHER" id="PTHR22780">
    <property type="entry name" value="ADAPTIN, ALPHA/GAMMA/EPSILON"/>
    <property type="match status" value="1"/>
</dbReference>
<keyword evidence="2" id="KW-0813">Transport</keyword>
<dbReference type="GO" id="GO:0016192">
    <property type="term" value="P:vesicle-mediated transport"/>
    <property type="evidence" value="ECO:0007669"/>
    <property type="project" value="InterPro"/>
</dbReference>
<keyword evidence="3" id="KW-0653">Protein transport</keyword>
<dbReference type="Pfam" id="PF02296">
    <property type="entry name" value="Alpha_adaptin_C"/>
    <property type="match status" value="2"/>
</dbReference>